<reference evidence="2 3" key="2">
    <citation type="journal article" date="2015" name="Syst. Appl. Microbiol.">
        <title>Nitrincola nitratireducens sp. nov. isolated from a haloalkaline crater lake.</title>
        <authorList>
            <person name="Singh A."/>
            <person name="Vaidya B."/>
            <person name="Tanuku N.R."/>
            <person name="Pinnaka A.K."/>
        </authorList>
    </citation>
    <scope>NUCLEOTIDE SEQUENCE [LARGE SCALE GENOMIC DNA]</scope>
    <source>
        <strain evidence="2 3">AK23</strain>
    </source>
</reference>
<name>W9V5L5_9GAMM</name>
<comment type="caution">
    <text evidence="2">The sequence shown here is derived from an EMBL/GenBank/DDBJ whole genome shotgun (WGS) entry which is preliminary data.</text>
</comment>
<organism evidence="2 3">
    <name type="scientific">Nitrincola nitratireducens</name>
    <dbReference type="NCBI Taxonomy" id="1229521"/>
    <lineage>
        <taxon>Bacteria</taxon>
        <taxon>Pseudomonadati</taxon>
        <taxon>Pseudomonadota</taxon>
        <taxon>Gammaproteobacteria</taxon>
        <taxon>Oceanospirillales</taxon>
        <taxon>Oceanospirillaceae</taxon>
        <taxon>Nitrincola</taxon>
    </lineage>
</organism>
<sequence>MMANSELDEIILSETGPEKKLLRMSLSEFEGTRLLNVRYYYKDTKTGEIKPTRKGIALGRNRYVDIFELFEKHHSEILDYFDNQSTGFKGLNGWKSRVEKVARTQKSNAMVITSIEPLGGRDLYDIVFSGAEISVKLNNKNKFVSTLSEQSNPNDLLGRVAAAFELACQLVADEQSNAVVDALDHLKYEFSRQLSSIAKGNEG</sequence>
<dbReference type="InterPro" id="IPR009044">
    <property type="entry name" value="ssDNA-bd_transcriptional_reg"/>
</dbReference>
<dbReference type="InterPro" id="IPR003173">
    <property type="entry name" value="PC4_C"/>
</dbReference>
<keyword evidence="3" id="KW-1185">Reference proteome</keyword>
<reference evidence="3" key="1">
    <citation type="submission" date="2012-11" db="EMBL/GenBank/DDBJ databases">
        <authorList>
            <person name="Singh A."/>
            <person name="Pinnaka A.K."/>
            <person name="Vaidya B."/>
        </authorList>
    </citation>
    <scope>NUCLEOTIDE SEQUENCE [LARGE SCALE GENOMIC DNA]</scope>
    <source>
        <strain evidence="3">AK23</strain>
    </source>
</reference>
<dbReference type="AlphaFoldDB" id="W9V5L5"/>
<dbReference type="GO" id="GO:0003677">
    <property type="term" value="F:DNA binding"/>
    <property type="evidence" value="ECO:0007669"/>
    <property type="project" value="InterPro"/>
</dbReference>
<protein>
    <submittedName>
        <fullName evidence="2">Transcriptional Coactivator p15 (PC4)</fullName>
    </submittedName>
</protein>
<evidence type="ECO:0000313" key="2">
    <source>
        <dbReference type="EMBL" id="EXJ11392.1"/>
    </source>
</evidence>
<proteinExistence type="predicted"/>
<dbReference type="SUPFAM" id="SSF54447">
    <property type="entry name" value="ssDNA-binding transcriptional regulator domain"/>
    <property type="match status" value="1"/>
</dbReference>
<dbReference type="STRING" id="1229521.D791_01850"/>
<dbReference type="Gene3D" id="2.30.31.10">
    <property type="entry name" value="Transcriptional Coactivator Pc4, Chain A"/>
    <property type="match status" value="1"/>
</dbReference>
<feature type="domain" description="Transcriptional coactivator p15 (PC4) C-terminal" evidence="1">
    <location>
        <begin position="20"/>
        <end position="63"/>
    </location>
</feature>
<dbReference type="Proteomes" id="UP000019464">
    <property type="component" value="Unassembled WGS sequence"/>
</dbReference>
<dbReference type="EMBL" id="AONB01000007">
    <property type="protein sequence ID" value="EXJ11392.1"/>
    <property type="molecule type" value="Genomic_DNA"/>
</dbReference>
<accession>W9V5L5</accession>
<evidence type="ECO:0000259" key="1">
    <source>
        <dbReference type="Pfam" id="PF02229"/>
    </source>
</evidence>
<dbReference type="Pfam" id="PF02229">
    <property type="entry name" value="PC4"/>
    <property type="match status" value="1"/>
</dbReference>
<dbReference type="GO" id="GO:0006355">
    <property type="term" value="P:regulation of DNA-templated transcription"/>
    <property type="evidence" value="ECO:0007669"/>
    <property type="project" value="InterPro"/>
</dbReference>
<evidence type="ECO:0000313" key="3">
    <source>
        <dbReference type="Proteomes" id="UP000019464"/>
    </source>
</evidence>
<gene>
    <name evidence="2" type="ORF">D791_01850</name>
</gene>